<dbReference type="Gene3D" id="3.20.180.10">
    <property type="entry name" value="PNP-oxidase-like"/>
    <property type="match status" value="1"/>
</dbReference>
<dbReference type="Pfam" id="PF10615">
    <property type="entry name" value="DUF2470"/>
    <property type="match status" value="1"/>
</dbReference>
<protein>
    <recommendedName>
        <fullName evidence="1">DUF2470 domain-containing protein</fullName>
    </recommendedName>
</protein>
<evidence type="ECO:0000313" key="3">
    <source>
        <dbReference type="Proteomes" id="UP000482960"/>
    </source>
</evidence>
<proteinExistence type="predicted"/>
<evidence type="ECO:0000259" key="1">
    <source>
        <dbReference type="Pfam" id="PF10615"/>
    </source>
</evidence>
<dbReference type="Proteomes" id="UP000482960">
    <property type="component" value="Unassembled WGS sequence"/>
</dbReference>
<comment type="caution">
    <text evidence="2">The sequence shown here is derived from an EMBL/GenBank/DDBJ whole genome shotgun (WGS) entry which is preliminary data.</text>
</comment>
<dbReference type="AlphaFoldDB" id="A0A6V8KWS4"/>
<keyword evidence="3" id="KW-1185">Reference proteome</keyword>
<dbReference type="SUPFAM" id="SSF50475">
    <property type="entry name" value="FMN-binding split barrel"/>
    <property type="match status" value="1"/>
</dbReference>
<dbReference type="InterPro" id="IPR019595">
    <property type="entry name" value="DUF2470"/>
</dbReference>
<reference evidence="2 3" key="2">
    <citation type="submission" date="2020-03" db="EMBL/GenBank/DDBJ databases">
        <authorList>
            <person name="Ichikawa N."/>
            <person name="Kimura A."/>
            <person name="Kitahashi Y."/>
            <person name="Uohara A."/>
        </authorList>
    </citation>
    <scope>NUCLEOTIDE SEQUENCE [LARGE SCALE GENOMIC DNA]</scope>
    <source>
        <strain evidence="2 3">NBRC 108638</strain>
    </source>
</reference>
<gene>
    <name evidence="2" type="ORF">Prum_019460</name>
</gene>
<accession>A0A6V8KWS4</accession>
<sequence length="251" mass="26904">MHPSPAEVARTLAAGRLRGSAHIACRPGPHQVRHATDAGGRVLLLVPVDSDIARALRPADDAEDVALVLDVLDVPPVAGAPSLGRVWVSGWAAPLAGTEARQAALDFVDIDPTGDLLDVGRGQVIFRMAAEEVRLERGGALIDIDPDEYAAAEPDPLHAIEWDLLTDLADHHVPEMADYIHRQLTEAGHTQPPGAQPRVVRLDRYGFVVALGTPGREYRARLAFPRPVADRADLARLLHPVLCRHCGVAAA</sequence>
<evidence type="ECO:0000313" key="2">
    <source>
        <dbReference type="EMBL" id="GFJ88304.1"/>
    </source>
</evidence>
<dbReference type="EMBL" id="BLPG01000001">
    <property type="protein sequence ID" value="GFJ88304.1"/>
    <property type="molecule type" value="Genomic_DNA"/>
</dbReference>
<dbReference type="InterPro" id="IPR037119">
    <property type="entry name" value="Haem_oxidase_HugZ-like_sf"/>
</dbReference>
<feature type="domain" description="DUF2470" evidence="1">
    <location>
        <begin position="167"/>
        <end position="236"/>
    </location>
</feature>
<name>A0A6V8KWS4_9ACTN</name>
<organism evidence="2 3">
    <name type="scientific">Phytohabitans rumicis</name>
    <dbReference type="NCBI Taxonomy" id="1076125"/>
    <lineage>
        <taxon>Bacteria</taxon>
        <taxon>Bacillati</taxon>
        <taxon>Actinomycetota</taxon>
        <taxon>Actinomycetes</taxon>
        <taxon>Micromonosporales</taxon>
        <taxon>Micromonosporaceae</taxon>
    </lineage>
</organism>
<dbReference type="RefSeq" id="WP_173075612.1">
    <property type="nucleotide sequence ID" value="NZ_BAABJB010000027.1"/>
</dbReference>
<reference evidence="2 3" key="1">
    <citation type="submission" date="2020-03" db="EMBL/GenBank/DDBJ databases">
        <title>Whole genome shotgun sequence of Phytohabitans rumicis NBRC 108638.</title>
        <authorList>
            <person name="Komaki H."/>
            <person name="Tamura T."/>
        </authorList>
    </citation>
    <scope>NUCLEOTIDE SEQUENCE [LARGE SCALE GENOMIC DNA]</scope>
    <source>
        <strain evidence="2 3">NBRC 108638</strain>
    </source>
</reference>